<dbReference type="InterPro" id="IPR004358">
    <property type="entry name" value="Sig_transdc_His_kin-like_C"/>
</dbReference>
<organism evidence="18 19">
    <name type="scientific">Sinobaca qinghaiensis</name>
    <dbReference type="NCBI Taxonomy" id="342944"/>
    <lineage>
        <taxon>Bacteria</taxon>
        <taxon>Bacillati</taxon>
        <taxon>Bacillota</taxon>
        <taxon>Bacilli</taxon>
        <taxon>Bacillales</taxon>
        <taxon>Sporolactobacillaceae</taxon>
        <taxon>Sinobaca</taxon>
    </lineage>
</organism>
<keyword evidence="12" id="KW-0902">Two-component regulatory system</keyword>
<dbReference type="EMBL" id="RAPK01000009">
    <property type="protein sequence ID" value="RKD73090.1"/>
    <property type="molecule type" value="Genomic_DNA"/>
</dbReference>
<feature type="domain" description="Histidine kinase" evidence="15">
    <location>
        <begin position="505"/>
        <end position="716"/>
    </location>
</feature>
<evidence type="ECO:0000256" key="6">
    <source>
        <dbReference type="ARBA" id="ARBA00022679"/>
    </source>
</evidence>
<comment type="subcellular location">
    <subcellularLocation>
        <location evidence="2">Cell membrane</location>
        <topology evidence="2">Multi-pass membrane protein</topology>
    </subcellularLocation>
</comment>
<evidence type="ECO:0000256" key="9">
    <source>
        <dbReference type="ARBA" id="ARBA00022777"/>
    </source>
</evidence>
<keyword evidence="7 14" id="KW-0812">Transmembrane</keyword>
<keyword evidence="11 14" id="KW-1133">Transmembrane helix</keyword>
<dbReference type="SMART" id="SM00388">
    <property type="entry name" value="HisKA"/>
    <property type="match status" value="1"/>
</dbReference>
<dbReference type="Gene3D" id="3.30.450.20">
    <property type="entry name" value="PAS domain"/>
    <property type="match status" value="2"/>
</dbReference>
<evidence type="ECO:0000256" key="7">
    <source>
        <dbReference type="ARBA" id="ARBA00022692"/>
    </source>
</evidence>
<dbReference type="PROSITE" id="PS50113">
    <property type="entry name" value="PAC"/>
    <property type="match status" value="1"/>
</dbReference>
<evidence type="ECO:0000256" key="3">
    <source>
        <dbReference type="ARBA" id="ARBA00012438"/>
    </source>
</evidence>
<feature type="transmembrane region" description="Helical" evidence="14">
    <location>
        <begin position="290"/>
        <end position="311"/>
    </location>
</feature>
<evidence type="ECO:0000256" key="8">
    <source>
        <dbReference type="ARBA" id="ARBA00022741"/>
    </source>
</evidence>
<feature type="domain" description="PAC" evidence="16">
    <location>
        <begin position="436"/>
        <end position="492"/>
    </location>
</feature>
<dbReference type="CDD" id="cd00082">
    <property type="entry name" value="HisKA"/>
    <property type="match status" value="1"/>
</dbReference>
<dbReference type="SUPFAM" id="SSF47384">
    <property type="entry name" value="Homodimeric domain of signal transducing histidine kinase"/>
    <property type="match status" value="1"/>
</dbReference>
<dbReference type="AlphaFoldDB" id="A0A419V3N4"/>
<dbReference type="OrthoDB" id="9815750at2"/>
<dbReference type="GO" id="GO:0005524">
    <property type="term" value="F:ATP binding"/>
    <property type="evidence" value="ECO:0007669"/>
    <property type="project" value="UniProtKB-KW"/>
</dbReference>
<dbReference type="InterPro" id="IPR036890">
    <property type="entry name" value="HATPase_C_sf"/>
</dbReference>
<keyword evidence="10" id="KW-0067">ATP-binding</keyword>
<dbReference type="RefSeq" id="WP_120193469.1">
    <property type="nucleotide sequence ID" value="NZ_RAPK01000009.1"/>
</dbReference>
<dbReference type="SUPFAM" id="SSF103190">
    <property type="entry name" value="Sensory domain-like"/>
    <property type="match status" value="1"/>
</dbReference>
<dbReference type="PROSITE" id="PS50885">
    <property type="entry name" value="HAMP"/>
    <property type="match status" value="1"/>
</dbReference>
<evidence type="ECO:0000313" key="18">
    <source>
        <dbReference type="EMBL" id="RKD73090.1"/>
    </source>
</evidence>
<dbReference type="InterPro" id="IPR005467">
    <property type="entry name" value="His_kinase_dom"/>
</dbReference>
<keyword evidence="5" id="KW-0597">Phosphoprotein</keyword>
<dbReference type="Pfam" id="PF02518">
    <property type="entry name" value="HATPase_c"/>
    <property type="match status" value="1"/>
</dbReference>
<keyword evidence="8" id="KW-0547">Nucleotide-binding</keyword>
<comment type="catalytic activity">
    <reaction evidence="1">
        <text>ATP + protein L-histidine = ADP + protein N-phospho-L-histidine.</text>
        <dbReference type="EC" id="2.7.13.3"/>
    </reaction>
</comment>
<evidence type="ECO:0000259" key="17">
    <source>
        <dbReference type="PROSITE" id="PS50885"/>
    </source>
</evidence>
<dbReference type="InterPro" id="IPR003594">
    <property type="entry name" value="HATPase_dom"/>
</dbReference>
<gene>
    <name evidence="18" type="ORF">ATL39_2293</name>
</gene>
<accession>A0A419V3N4</accession>
<evidence type="ECO:0000259" key="16">
    <source>
        <dbReference type="PROSITE" id="PS50113"/>
    </source>
</evidence>
<dbReference type="GO" id="GO:0005886">
    <property type="term" value="C:plasma membrane"/>
    <property type="evidence" value="ECO:0007669"/>
    <property type="project" value="UniProtKB-SubCell"/>
</dbReference>
<evidence type="ECO:0000256" key="14">
    <source>
        <dbReference type="SAM" id="Phobius"/>
    </source>
</evidence>
<dbReference type="Pfam" id="PF02743">
    <property type="entry name" value="dCache_1"/>
    <property type="match status" value="1"/>
</dbReference>
<feature type="domain" description="HAMP" evidence="17">
    <location>
        <begin position="313"/>
        <end position="365"/>
    </location>
</feature>
<dbReference type="PANTHER" id="PTHR43065">
    <property type="entry name" value="SENSOR HISTIDINE KINASE"/>
    <property type="match status" value="1"/>
</dbReference>
<dbReference type="InterPro" id="IPR003660">
    <property type="entry name" value="HAMP_dom"/>
</dbReference>
<dbReference type="CDD" id="cd06225">
    <property type="entry name" value="HAMP"/>
    <property type="match status" value="1"/>
</dbReference>
<dbReference type="CDD" id="cd12914">
    <property type="entry name" value="PDC1_DGC_like"/>
    <property type="match status" value="1"/>
</dbReference>
<evidence type="ECO:0000259" key="15">
    <source>
        <dbReference type="PROSITE" id="PS50109"/>
    </source>
</evidence>
<dbReference type="Pfam" id="PF00512">
    <property type="entry name" value="HisKA"/>
    <property type="match status" value="1"/>
</dbReference>
<feature type="transmembrane region" description="Helical" evidence="14">
    <location>
        <begin position="7"/>
        <end position="28"/>
    </location>
</feature>
<dbReference type="InterPro" id="IPR003661">
    <property type="entry name" value="HisK_dim/P_dom"/>
</dbReference>
<dbReference type="Gene3D" id="1.10.287.130">
    <property type="match status" value="1"/>
</dbReference>
<keyword evidence="6" id="KW-0808">Transferase</keyword>
<dbReference type="InterPro" id="IPR029151">
    <property type="entry name" value="Sensor-like_sf"/>
</dbReference>
<keyword evidence="4" id="KW-1003">Cell membrane</keyword>
<evidence type="ECO:0000256" key="12">
    <source>
        <dbReference type="ARBA" id="ARBA00023012"/>
    </source>
</evidence>
<dbReference type="PROSITE" id="PS50109">
    <property type="entry name" value="HIS_KIN"/>
    <property type="match status" value="1"/>
</dbReference>
<dbReference type="InterPro" id="IPR000700">
    <property type="entry name" value="PAS-assoc_C"/>
</dbReference>
<keyword evidence="13 14" id="KW-0472">Membrane</keyword>
<dbReference type="InterPro" id="IPR033479">
    <property type="entry name" value="dCache_1"/>
</dbReference>
<name>A0A419V3N4_9BACL</name>
<dbReference type="Proteomes" id="UP000285120">
    <property type="component" value="Unassembled WGS sequence"/>
</dbReference>
<protein>
    <recommendedName>
        <fullName evidence="3">histidine kinase</fullName>
        <ecNumber evidence="3">2.7.13.3</ecNumber>
    </recommendedName>
</protein>
<dbReference type="PRINTS" id="PR00344">
    <property type="entry name" value="BCTRLSENSOR"/>
</dbReference>
<dbReference type="EC" id="2.7.13.3" evidence="3"/>
<dbReference type="PANTHER" id="PTHR43065:SF10">
    <property type="entry name" value="PEROXIDE STRESS-ACTIVATED HISTIDINE KINASE MAK3"/>
    <property type="match status" value="1"/>
</dbReference>
<evidence type="ECO:0000256" key="2">
    <source>
        <dbReference type="ARBA" id="ARBA00004651"/>
    </source>
</evidence>
<evidence type="ECO:0000256" key="11">
    <source>
        <dbReference type="ARBA" id="ARBA00022989"/>
    </source>
</evidence>
<dbReference type="SMART" id="SM00304">
    <property type="entry name" value="HAMP"/>
    <property type="match status" value="1"/>
</dbReference>
<dbReference type="GO" id="GO:0000155">
    <property type="term" value="F:phosphorelay sensor kinase activity"/>
    <property type="evidence" value="ECO:0007669"/>
    <property type="project" value="InterPro"/>
</dbReference>
<evidence type="ECO:0000256" key="1">
    <source>
        <dbReference type="ARBA" id="ARBA00000085"/>
    </source>
</evidence>
<evidence type="ECO:0000256" key="4">
    <source>
        <dbReference type="ARBA" id="ARBA00022475"/>
    </source>
</evidence>
<dbReference type="Gene3D" id="6.10.340.10">
    <property type="match status" value="1"/>
</dbReference>
<evidence type="ECO:0000256" key="10">
    <source>
        <dbReference type="ARBA" id="ARBA00022840"/>
    </source>
</evidence>
<keyword evidence="19" id="KW-1185">Reference proteome</keyword>
<dbReference type="SUPFAM" id="SSF55874">
    <property type="entry name" value="ATPase domain of HSP90 chaperone/DNA topoisomerase II/histidine kinase"/>
    <property type="match status" value="1"/>
</dbReference>
<evidence type="ECO:0000256" key="13">
    <source>
        <dbReference type="ARBA" id="ARBA00023136"/>
    </source>
</evidence>
<dbReference type="SMART" id="SM00387">
    <property type="entry name" value="HATPase_c"/>
    <property type="match status" value="1"/>
</dbReference>
<dbReference type="Gene3D" id="3.30.565.10">
    <property type="entry name" value="Histidine kinase-like ATPase, C-terminal domain"/>
    <property type="match status" value="1"/>
</dbReference>
<sequence length="716" mass="81023">MRTLRSKLLVFFVSITSIPLLVIGFVSYETQESDLSNRIEQTLISFSANLSVSVEGMIQERLSDLEQLATSPVIRDPEATEEELQAEFTRFIESQEMYHGMVFTDNEGTIAHSTEDNAIGQDVNDVVWYEEAKNGDLYFSDLFMSKVLERPILAMSAGVKDEEGNNIGVISPAYDLVSLETFIWDRMNRFTDEQEQLGMNGEAFILNEEGYYIAHPDSGYILDRNFIRDTELSTEEFREMGNSPSLTMNRSEETVSTVVPIEQMEGFDNQWYVGISVPESALYAPLRRLLLTYVILFSAVLIITILAAVALSRYIVRPLELLVTATRDFAVGKPVMPLPSASYSEVNELTQTFNVMTARLEEREKSHKKSTLILETTDNGVISINKSTYAVTTFNYAASSLFKLNKNNVLASSLDDLKNQSSLFRAFIEKIDLELEKEETKEMELTFEGKTYYFITSVTLLPRLEDAEQVEDILIVFNDVTDNRALEKELIRSEKLQAVGKLASGFAHEIRNPLTTIKGFIQLFKETSEQKEEEVQHYQIILSEIDRVNGIVRDLLGIASPEYDEKAVQVNMNTILQDIVYLHKDQAQAKNIEIHTPWQEIPDIYANEKKLKQLYLNLLQNAMEAVKENGRVSIRTYEFLNEAGRSCIGVEIEDTGDGMDARTLSKLGTPFFTTKDEGTGLGLMICYQIVSEMDGKIKVFSAEGKGTLFQLTFPTE</sequence>
<proteinExistence type="predicted"/>
<reference evidence="18 19" key="1">
    <citation type="submission" date="2018-09" db="EMBL/GenBank/DDBJ databases">
        <title>Genomic Encyclopedia of Archaeal and Bacterial Type Strains, Phase II (KMG-II): from individual species to whole genera.</title>
        <authorList>
            <person name="Goeker M."/>
        </authorList>
    </citation>
    <scope>NUCLEOTIDE SEQUENCE [LARGE SCALE GENOMIC DNA]</scope>
    <source>
        <strain evidence="18 19">DSM 17008</strain>
    </source>
</reference>
<keyword evidence="9" id="KW-0418">Kinase</keyword>
<dbReference type="InterPro" id="IPR036097">
    <property type="entry name" value="HisK_dim/P_sf"/>
</dbReference>
<dbReference type="CDD" id="cd12912">
    <property type="entry name" value="PDC2_MCP_like"/>
    <property type="match status" value="1"/>
</dbReference>
<dbReference type="SUPFAM" id="SSF158472">
    <property type="entry name" value="HAMP domain-like"/>
    <property type="match status" value="1"/>
</dbReference>
<comment type="caution">
    <text evidence="18">The sequence shown here is derived from an EMBL/GenBank/DDBJ whole genome shotgun (WGS) entry which is preliminary data.</text>
</comment>
<evidence type="ECO:0000313" key="19">
    <source>
        <dbReference type="Proteomes" id="UP000285120"/>
    </source>
</evidence>
<dbReference type="Pfam" id="PF00672">
    <property type="entry name" value="HAMP"/>
    <property type="match status" value="1"/>
</dbReference>
<evidence type="ECO:0000256" key="5">
    <source>
        <dbReference type="ARBA" id="ARBA00022553"/>
    </source>
</evidence>